<protein>
    <submittedName>
        <fullName evidence="2">Uncharacterized protein</fullName>
    </submittedName>
</protein>
<keyword evidence="1" id="KW-1133">Transmembrane helix</keyword>
<feature type="transmembrane region" description="Helical" evidence="1">
    <location>
        <begin position="12"/>
        <end position="35"/>
    </location>
</feature>
<reference evidence="3" key="1">
    <citation type="submission" date="2011-08" db="EMBL/GenBank/DDBJ databases">
        <authorList>
            <person name="Rombauts S."/>
        </authorList>
    </citation>
    <scope>NUCLEOTIDE SEQUENCE</scope>
    <source>
        <strain evidence="3">London</strain>
    </source>
</reference>
<evidence type="ECO:0000313" key="3">
    <source>
        <dbReference type="Proteomes" id="UP000015104"/>
    </source>
</evidence>
<proteinExistence type="predicted"/>
<keyword evidence="1" id="KW-0472">Membrane</keyword>
<reference evidence="2" key="2">
    <citation type="submission" date="2015-06" db="UniProtKB">
        <authorList>
            <consortium name="EnsemblMetazoa"/>
        </authorList>
    </citation>
    <scope>IDENTIFICATION</scope>
</reference>
<evidence type="ECO:0000313" key="2">
    <source>
        <dbReference type="EnsemblMetazoa" id="tetur22g02490.1"/>
    </source>
</evidence>
<accession>T1KV53</accession>
<sequence length="56" mass="6715">MGYKSKFTTLRIKIMIIDIVHFIITIRHNFVYLIILVPMLDPKVSRIEHFNGRMKL</sequence>
<evidence type="ECO:0000256" key="1">
    <source>
        <dbReference type="SAM" id="Phobius"/>
    </source>
</evidence>
<keyword evidence="1" id="KW-0812">Transmembrane</keyword>
<keyword evidence="3" id="KW-1185">Reference proteome</keyword>
<dbReference type="HOGENOM" id="CLU_3016834_0_0_1"/>
<dbReference type="EMBL" id="CAEY01000589">
    <property type="status" value="NOT_ANNOTATED_CDS"/>
    <property type="molecule type" value="Genomic_DNA"/>
</dbReference>
<name>T1KV53_TETUR</name>
<dbReference type="AlphaFoldDB" id="T1KV53"/>
<dbReference type="EnsemblMetazoa" id="tetur22g02490.1">
    <property type="protein sequence ID" value="tetur22g02490.1"/>
    <property type="gene ID" value="tetur22g02490"/>
</dbReference>
<organism evidence="2 3">
    <name type="scientific">Tetranychus urticae</name>
    <name type="common">Two-spotted spider mite</name>
    <dbReference type="NCBI Taxonomy" id="32264"/>
    <lineage>
        <taxon>Eukaryota</taxon>
        <taxon>Metazoa</taxon>
        <taxon>Ecdysozoa</taxon>
        <taxon>Arthropoda</taxon>
        <taxon>Chelicerata</taxon>
        <taxon>Arachnida</taxon>
        <taxon>Acari</taxon>
        <taxon>Acariformes</taxon>
        <taxon>Trombidiformes</taxon>
        <taxon>Prostigmata</taxon>
        <taxon>Eleutherengona</taxon>
        <taxon>Raphignathae</taxon>
        <taxon>Tetranychoidea</taxon>
        <taxon>Tetranychidae</taxon>
        <taxon>Tetranychus</taxon>
    </lineage>
</organism>
<dbReference type="Proteomes" id="UP000015104">
    <property type="component" value="Unassembled WGS sequence"/>
</dbReference>